<dbReference type="PANTHER" id="PTHR11261:SF3">
    <property type="entry name" value="RETINOL-BINDING PROTEIN 3"/>
    <property type="match status" value="1"/>
</dbReference>
<dbReference type="Gene3D" id="3.90.226.10">
    <property type="entry name" value="2-enoyl-CoA Hydratase, Chain A, domain 1"/>
    <property type="match status" value="1"/>
</dbReference>
<evidence type="ECO:0000313" key="4">
    <source>
        <dbReference type="Proteomes" id="UP000245506"/>
    </source>
</evidence>
<evidence type="ECO:0008006" key="5">
    <source>
        <dbReference type="Google" id="ProtNLM"/>
    </source>
</evidence>
<dbReference type="GO" id="GO:0006508">
    <property type="term" value="P:proteolysis"/>
    <property type="evidence" value="ECO:0007669"/>
    <property type="project" value="InterPro"/>
</dbReference>
<dbReference type="Proteomes" id="UP000245506">
    <property type="component" value="Unassembled WGS sequence"/>
</dbReference>
<dbReference type="GO" id="GO:0008236">
    <property type="term" value="F:serine-type peptidase activity"/>
    <property type="evidence" value="ECO:0007669"/>
    <property type="project" value="InterPro"/>
</dbReference>
<protein>
    <recommendedName>
        <fullName evidence="5">Tail specific protease domain-containing protein</fullName>
    </recommendedName>
</protein>
<reference evidence="3 4" key="1">
    <citation type="submission" date="2018-05" db="EMBL/GenBank/DDBJ databases">
        <title>Leucothrix arctica sp. nov., isolated from Arctic seawater.</title>
        <authorList>
            <person name="Choi A."/>
            <person name="Baek K."/>
        </authorList>
    </citation>
    <scope>NUCLEOTIDE SEQUENCE [LARGE SCALE GENOMIC DNA]</scope>
    <source>
        <strain evidence="3 4">IMCC9719</strain>
    </source>
</reference>
<evidence type="ECO:0000313" key="3">
    <source>
        <dbReference type="EMBL" id="PWQ93418.1"/>
    </source>
</evidence>
<dbReference type="Pfam" id="PF14684">
    <property type="entry name" value="Tricorn_C1"/>
    <property type="match status" value="1"/>
</dbReference>
<dbReference type="InterPro" id="IPR005151">
    <property type="entry name" value="Tail-specific_protease"/>
</dbReference>
<dbReference type="RefSeq" id="WP_109825182.1">
    <property type="nucleotide sequence ID" value="NZ_QGKL01000042.1"/>
</dbReference>
<keyword evidence="4" id="KW-1185">Reference proteome</keyword>
<accession>A0A317C4A8</accession>
<dbReference type="InterPro" id="IPR028204">
    <property type="entry name" value="Tricorn_C1"/>
</dbReference>
<dbReference type="EMBL" id="QGKL01000042">
    <property type="protein sequence ID" value="PWQ93418.1"/>
    <property type="molecule type" value="Genomic_DNA"/>
</dbReference>
<dbReference type="AlphaFoldDB" id="A0A317C4A8"/>
<gene>
    <name evidence="3" type="ORF">DKT75_17465</name>
</gene>
<evidence type="ECO:0000259" key="1">
    <source>
        <dbReference type="Pfam" id="PF03572"/>
    </source>
</evidence>
<feature type="domain" description="Tail specific protease" evidence="1">
    <location>
        <begin position="268"/>
        <end position="336"/>
    </location>
</feature>
<dbReference type="PANTHER" id="PTHR11261">
    <property type="entry name" value="INTERPHOTORECEPTOR RETINOID-BINDING PROTEIN"/>
    <property type="match status" value="1"/>
</dbReference>
<dbReference type="Gene3D" id="3.30.750.44">
    <property type="match status" value="1"/>
</dbReference>
<evidence type="ECO:0000259" key="2">
    <source>
        <dbReference type="Pfam" id="PF14684"/>
    </source>
</evidence>
<organism evidence="3 4">
    <name type="scientific">Leucothrix arctica</name>
    <dbReference type="NCBI Taxonomy" id="1481894"/>
    <lineage>
        <taxon>Bacteria</taxon>
        <taxon>Pseudomonadati</taxon>
        <taxon>Pseudomonadota</taxon>
        <taxon>Gammaproteobacteria</taxon>
        <taxon>Thiotrichales</taxon>
        <taxon>Thiotrichaceae</taxon>
        <taxon>Leucothrix</taxon>
    </lineage>
</organism>
<name>A0A317C4A8_9GAMM</name>
<sequence>MIFQNYLSLTSTLTLTVLLTACNSSLKAEFDEKTDYEKAHGIWEKQGYGDIYQLTDVNAKVYEYNSHSCMLSDVLTIEEAEEAIIDSFEISQGGRSAVITTAQAGVFPVNLQLRDALPETCEEDKLLETSDPEIAFEHLWHTFNDYYAFFEIREVDWQTQYQTYRPLVSSDTTDEQLFTLISAMLAPLQDGHIGLTAGDEDFSPEPDSQLEIDLYKAFTQQNDVDNFSQFAYSMLDQINDITLSNVSNLKHAGGEDEDTISWGTLSGNLGYLNIASMINVVTDGDIEDSHKEAEAANTILSQAFEDLKDTDGIVIDVRLNSGGHDAVGLAIASHFFS</sequence>
<comment type="caution">
    <text evidence="3">The sequence shown here is derived from an EMBL/GenBank/DDBJ whole genome shotgun (WGS) entry which is preliminary data.</text>
</comment>
<dbReference type="OrthoDB" id="9758793at2"/>
<feature type="domain" description="Tricorn protease C1" evidence="2">
    <location>
        <begin position="135"/>
        <end position="186"/>
    </location>
</feature>
<dbReference type="Pfam" id="PF03572">
    <property type="entry name" value="Peptidase_S41"/>
    <property type="match status" value="1"/>
</dbReference>
<proteinExistence type="predicted"/>
<dbReference type="SUPFAM" id="SSF52096">
    <property type="entry name" value="ClpP/crotonase"/>
    <property type="match status" value="1"/>
</dbReference>
<dbReference type="InterPro" id="IPR029045">
    <property type="entry name" value="ClpP/crotonase-like_dom_sf"/>
</dbReference>